<organism evidence="6 7">
    <name type="scientific">Lacticaseibacillus manihotivorans DSM 13343 = JCM 12514</name>
    <dbReference type="NCBI Taxonomy" id="1423769"/>
    <lineage>
        <taxon>Bacteria</taxon>
        <taxon>Bacillati</taxon>
        <taxon>Bacillota</taxon>
        <taxon>Bacilli</taxon>
        <taxon>Lactobacillales</taxon>
        <taxon>Lactobacillaceae</taxon>
        <taxon>Lacticaseibacillus</taxon>
    </lineage>
</organism>
<dbReference type="EMBL" id="AZEU01000131">
    <property type="protein sequence ID" value="KRL45262.1"/>
    <property type="molecule type" value="Genomic_DNA"/>
</dbReference>
<dbReference type="InterPro" id="IPR011663">
    <property type="entry name" value="UTRA"/>
</dbReference>
<dbReference type="SUPFAM" id="SSF46785">
    <property type="entry name" value="Winged helix' DNA-binding domain"/>
    <property type="match status" value="1"/>
</dbReference>
<evidence type="ECO:0000313" key="7">
    <source>
        <dbReference type="Proteomes" id="UP000051790"/>
    </source>
</evidence>
<dbReference type="InterPro" id="IPR036390">
    <property type="entry name" value="WH_DNA-bd_sf"/>
</dbReference>
<feature type="domain" description="HTH gntR-type" evidence="5">
    <location>
        <begin position="1"/>
        <end position="69"/>
    </location>
</feature>
<comment type="caution">
    <text evidence="6">The sequence shown here is derived from an EMBL/GenBank/DDBJ whole genome shotgun (WGS) entry which is preliminary data.</text>
</comment>
<evidence type="ECO:0000259" key="5">
    <source>
        <dbReference type="PROSITE" id="PS50949"/>
    </source>
</evidence>
<protein>
    <recommendedName>
        <fullName evidence="5">HTH gntR-type domain-containing protein</fullName>
    </recommendedName>
</protein>
<dbReference type="AlphaFoldDB" id="A0A0R1QLK4"/>
<keyword evidence="4" id="KW-0804">Transcription</keyword>
<dbReference type="Gene3D" id="3.40.1410.10">
    <property type="entry name" value="Chorismate lyase-like"/>
    <property type="match status" value="1"/>
</dbReference>
<dbReference type="GO" id="GO:0003677">
    <property type="term" value="F:DNA binding"/>
    <property type="evidence" value="ECO:0007669"/>
    <property type="project" value="UniProtKB-KW"/>
</dbReference>
<evidence type="ECO:0000313" key="6">
    <source>
        <dbReference type="EMBL" id="KRL45262.1"/>
    </source>
</evidence>
<dbReference type="PRINTS" id="PR00035">
    <property type="entry name" value="HTHGNTR"/>
</dbReference>
<dbReference type="FunFam" id="3.40.1410.10:FF:000008">
    <property type="entry name" value="Transcriptional regulator, GntR family"/>
    <property type="match status" value="1"/>
</dbReference>
<evidence type="ECO:0000256" key="2">
    <source>
        <dbReference type="ARBA" id="ARBA00023015"/>
    </source>
</evidence>
<dbReference type="SMART" id="SM00866">
    <property type="entry name" value="UTRA"/>
    <property type="match status" value="1"/>
</dbReference>
<dbReference type="RefSeq" id="WP_056963435.1">
    <property type="nucleotide sequence ID" value="NZ_AZEU01000131.1"/>
</dbReference>
<evidence type="ECO:0000256" key="1">
    <source>
        <dbReference type="ARBA" id="ARBA00022491"/>
    </source>
</evidence>
<dbReference type="PATRIC" id="fig|1423769.4.peg.788"/>
<reference evidence="6 7" key="1">
    <citation type="journal article" date="2015" name="Genome Announc.">
        <title>Expanding the biotechnology potential of lactobacilli through comparative genomics of 213 strains and associated genera.</title>
        <authorList>
            <person name="Sun Z."/>
            <person name="Harris H.M."/>
            <person name="McCann A."/>
            <person name="Guo C."/>
            <person name="Argimon S."/>
            <person name="Zhang W."/>
            <person name="Yang X."/>
            <person name="Jeffery I.B."/>
            <person name="Cooney J.C."/>
            <person name="Kagawa T.F."/>
            <person name="Liu W."/>
            <person name="Song Y."/>
            <person name="Salvetti E."/>
            <person name="Wrobel A."/>
            <person name="Rasinkangas P."/>
            <person name="Parkhill J."/>
            <person name="Rea M.C."/>
            <person name="O'Sullivan O."/>
            <person name="Ritari J."/>
            <person name="Douillard F.P."/>
            <person name="Paul Ross R."/>
            <person name="Yang R."/>
            <person name="Briner A.E."/>
            <person name="Felis G.E."/>
            <person name="de Vos W.M."/>
            <person name="Barrangou R."/>
            <person name="Klaenhammer T.R."/>
            <person name="Caufield P.W."/>
            <person name="Cui Y."/>
            <person name="Zhang H."/>
            <person name="O'Toole P.W."/>
        </authorList>
    </citation>
    <scope>NUCLEOTIDE SEQUENCE [LARGE SCALE GENOMIC DNA]</scope>
    <source>
        <strain evidence="6 7">DSM 13343</strain>
    </source>
</reference>
<gene>
    <name evidence="6" type="ORF">FD01_GL000738</name>
</gene>
<dbReference type="OrthoDB" id="9815017at2"/>
<dbReference type="CDD" id="cd07377">
    <property type="entry name" value="WHTH_GntR"/>
    <property type="match status" value="1"/>
</dbReference>
<sequence length="238" mass="26988">MKKYQVIANQIRERILSGVYPPKTMIPDQKQFAEEFDVSMITVKKALDGLAREGLIYKKSGLGTFVLGKIPLGDAYDSPANAFDGLSAQQGADHVESVPLLFELAFPTPEIAEKLDCKTSEPIYDILRLRKLNDKPFILEHTYMPVRLVPDLTKKILTQSIYQYIHNDLKLVFGGAYRKIHASEPTELDQQYLGAGEHTPMLEVEQVVWLTNGENVEYSTSRNVFDQRSYTVIDVNDF</sequence>
<dbReference type="GO" id="GO:0003700">
    <property type="term" value="F:DNA-binding transcription factor activity"/>
    <property type="evidence" value="ECO:0007669"/>
    <property type="project" value="InterPro"/>
</dbReference>
<dbReference type="InterPro" id="IPR000524">
    <property type="entry name" value="Tscrpt_reg_HTH_GntR"/>
</dbReference>
<keyword evidence="1" id="KW-0678">Repressor</keyword>
<dbReference type="InterPro" id="IPR036388">
    <property type="entry name" value="WH-like_DNA-bd_sf"/>
</dbReference>
<evidence type="ECO:0000256" key="3">
    <source>
        <dbReference type="ARBA" id="ARBA00023125"/>
    </source>
</evidence>
<dbReference type="Gene3D" id="1.10.10.10">
    <property type="entry name" value="Winged helix-like DNA-binding domain superfamily/Winged helix DNA-binding domain"/>
    <property type="match status" value="1"/>
</dbReference>
<dbReference type="GO" id="GO:0045892">
    <property type="term" value="P:negative regulation of DNA-templated transcription"/>
    <property type="evidence" value="ECO:0007669"/>
    <property type="project" value="TreeGrafter"/>
</dbReference>
<dbReference type="SMART" id="SM00345">
    <property type="entry name" value="HTH_GNTR"/>
    <property type="match status" value="1"/>
</dbReference>
<evidence type="ECO:0000256" key="4">
    <source>
        <dbReference type="ARBA" id="ARBA00023163"/>
    </source>
</evidence>
<dbReference type="Proteomes" id="UP000051790">
    <property type="component" value="Unassembled WGS sequence"/>
</dbReference>
<keyword evidence="2" id="KW-0805">Transcription regulation</keyword>
<dbReference type="PANTHER" id="PTHR44846">
    <property type="entry name" value="MANNOSYL-D-GLYCERATE TRANSPORT/METABOLISM SYSTEM REPRESSOR MNGR-RELATED"/>
    <property type="match status" value="1"/>
</dbReference>
<dbReference type="InterPro" id="IPR050679">
    <property type="entry name" value="Bact_HTH_transcr_reg"/>
</dbReference>
<keyword evidence="3" id="KW-0238">DNA-binding</keyword>
<accession>A0A0R1QLK4</accession>
<dbReference type="PANTHER" id="PTHR44846:SF5">
    <property type="entry name" value="HTH-TYPE TRANSCRIPTIONAL REGULATOR GMUR"/>
    <property type="match status" value="1"/>
</dbReference>
<name>A0A0R1QLK4_9LACO</name>
<dbReference type="SUPFAM" id="SSF64288">
    <property type="entry name" value="Chorismate lyase-like"/>
    <property type="match status" value="1"/>
</dbReference>
<dbReference type="InterPro" id="IPR028978">
    <property type="entry name" value="Chorismate_lyase_/UTRA_dom_sf"/>
</dbReference>
<dbReference type="Pfam" id="PF00392">
    <property type="entry name" value="GntR"/>
    <property type="match status" value="1"/>
</dbReference>
<keyword evidence="7" id="KW-1185">Reference proteome</keyword>
<dbReference type="PROSITE" id="PS50949">
    <property type="entry name" value="HTH_GNTR"/>
    <property type="match status" value="1"/>
</dbReference>
<proteinExistence type="predicted"/>
<dbReference type="Pfam" id="PF07702">
    <property type="entry name" value="UTRA"/>
    <property type="match status" value="1"/>
</dbReference>